<evidence type="ECO:0000256" key="1">
    <source>
        <dbReference type="SAM" id="MobiDB-lite"/>
    </source>
</evidence>
<comment type="caution">
    <text evidence="3">The sequence shown here is derived from an EMBL/GenBank/DDBJ whole genome shotgun (WGS) entry which is preliminary data.</text>
</comment>
<dbReference type="InterPro" id="IPR000719">
    <property type="entry name" value="Prot_kinase_dom"/>
</dbReference>
<dbReference type="SMART" id="SM00220">
    <property type="entry name" value="S_TKc"/>
    <property type="match status" value="1"/>
</dbReference>
<dbReference type="PROSITE" id="PS50011">
    <property type="entry name" value="PROTEIN_KINASE_DOM"/>
    <property type="match status" value="1"/>
</dbReference>
<sequence>MSTIQNLKNFIRHGKQARDARSPPDQATTHVSNVHAQQRGFNYGGIQQQHDQYAMSDPNVYEHKPLQANAGQGDFSAAVIDNRGVAAKAGHAAAQAVDHKQKREKKEQDYDKDVLERIVAEERESKGKLPKYPGLDRWTLIEKMGDGAFSNVYRARDNQGQYGEAAIKVVRKFEMNSTQGVLHPDYEKKAPKTVERANILKEVQIMRQLDHPNIVSLIDFSESRQYYFIILELCPGGELFHQIVRLTYFSEDLSRHVIVQVAKALDYLHEEAGVVHRDIKPENLLFYPTPFVPTRNPKPKGPEDEDKADEGEFIRGVGAGGIGQIKIADFGLSKVIWDSQTMTPCGTVGYTAPEIVKDERYSKSVDMWALGCVLYTLLCGFPPFYDESIQVLTEKVARGQYTFLSPWWDDISKSAQDLVSHLLTVDPEKRYDIRQFLDHPWIRQSDEPTHAAADAPPLATPLYARGQASVGLGEKGMSPLKPDFAYLDETPGVGRRSDFRSPGAVNLREVFDVGYHVHRQEEEGKRRKNFKQGYRGGNPMNSLNALDEDMDDDDEMAAESQPYTTNQANPPAKVPKAGGAGADVAGMERQMRDTKLSAAAQARQQAAPRSNAAPAAKGYGQHSAEVAAAAKRQVRNKAGNFELSLDSSTLLARRGKKGPQLTAPSGLRQETVVQ</sequence>
<name>A0A4V5NGV4_9PEZI</name>
<dbReference type="InterPro" id="IPR011009">
    <property type="entry name" value="Kinase-like_dom_sf"/>
</dbReference>
<evidence type="ECO:0000313" key="3">
    <source>
        <dbReference type="EMBL" id="TKA76529.1"/>
    </source>
</evidence>
<feature type="compositionally biased region" description="Low complexity" evidence="1">
    <location>
        <begin position="568"/>
        <end position="585"/>
    </location>
</feature>
<dbReference type="PROSITE" id="PS00108">
    <property type="entry name" value="PROTEIN_KINASE_ST"/>
    <property type="match status" value="1"/>
</dbReference>
<dbReference type="OrthoDB" id="1738954at2759"/>
<feature type="region of interest" description="Disordered" evidence="1">
    <location>
        <begin position="555"/>
        <end position="674"/>
    </location>
</feature>
<dbReference type="InterPro" id="IPR008271">
    <property type="entry name" value="Ser/Thr_kinase_AS"/>
</dbReference>
<accession>A0A4V5NGV4</accession>
<dbReference type="Pfam" id="PF00069">
    <property type="entry name" value="Pkinase"/>
    <property type="match status" value="1"/>
</dbReference>
<organism evidence="3 4">
    <name type="scientific">Friedmanniomyces simplex</name>
    <dbReference type="NCBI Taxonomy" id="329884"/>
    <lineage>
        <taxon>Eukaryota</taxon>
        <taxon>Fungi</taxon>
        <taxon>Dikarya</taxon>
        <taxon>Ascomycota</taxon>
        <taxon>Pezizomycotina</taxon>
        <taxon>Dothideomycetes</taxon>
        <taxon>Dothideomycetidae</taxon>
        <taxon>Mycosphaerellales</taxon>
        <taxon>Teratosphaeriaceae</taxon>
        <taxon>Friedmanniomyces</taxon>
    </lineage>
</organism>
<dbReference type="AlphaFoldDB" id="A0A4V5NGV4"/>
<reference evidence="3 4" key="1">
    <citation type="submission" date="2017-03" db="EMBL/GenBank/DDBJ databases">
        <title>Genomes of endolithic fungi from Antarctica.</title>
        <authorList>
            <person name="Coleine C."/>
            <person name="Masonjones S."/>
            <person name="Stajich J.E."/>
        </authorList>
    </citation>
    <scope>NUCLEOTIDE SEQUENCE [LARGE SCALE GENOMIC DNA]</scope>
    <source>
        <strain evidence="3 4">CCFEE 5184</strain>
    </source>
</reference>
<feature type="compositionally biased region" description="Low complexity" evidence="1">
    <location>
        <begin position="597"/>
        <end position="616"/>
    </location>
</feature>
<dbReference type="GO" id="GO:0005524">
    <property type="term" value="F:ATP binding"/>
    <property type="evidence" value="ECO:0007669"/>
    <property type="project" value="InterPro"/>
</dbReference>
<keyword evidence="4" id="KW-1185">Reference proteome</keyword>
<dbReference type="STRING" id="329884.A0A4V5NGV4"/>
<dbReference type="Gene3D" id="1.10.510.10">
    <property type="entry name" value="Transferase(Phosphotransferase) domain 1"/>
    <property type="match status" value="1"/>
</dbReference>
<evidence type="ECO:0000259" key="2">
    <source>
        <dbReference type="PROSITE" id="PS50011"/>
    </source>
</evidence>
<dbReference type="Proteomes" id="UP000309340">
    <property type="component" value="Unassembled WGS sequence"/>
</dbReference>
<dbReference type="CDD" id="cd14096">
    <property type="entry name" value="STKc_RCK1-like"/>
    <property type="match status" value="1"/>
</dbReference>
<evidence type="ECO:0000313" key="4">
    <source>
        <dbReference type="Proteomes" id="UP000309340"/>
    </source>
</evidence>
<dbReference type="Gene3D" id="3.30.200.20">
    <property type="entry name" value="Phosphorylase Kinase, domain 1"/>
    <property type="match status" value="1"/>
</dbReference>
<feature type="domain" description="Protein kinase" evidence="2">
    <location>
        <begin position="138"/>
        <end position="442"/>
    </location>
</feature>
<dbReference type="PANTHER" id="PTHR24347">
    <property type="entry name" value="SERINE/THREONINE-PROTEIN KINASE"/>
    <property type="match status" value="1"/>
</dbReference>
<dbReference type="SUPFAM" id="SSF56112">
    <property type="entry name" value="Protein kinase-like (PK-like)"/>
    <property type="match status" value="1"/>
</dbReference>
<dbReference type="FunFam" id="3.30.200.20:FF:000425">
    <property type="entry name" value="Putative calcium/calmodulin-dependent protein kinase"/>
    <property type="match status" value="1"/>
</dbReference>
<dbReference type="EMBL" id="NAJQ01000160">
    <property type="protein sequence ID" value="TKA76529.1"/>
    <property type="molecule type" value="Genomic_DNA"/>
</dbReference>
<dbReference type="GO" id="GO:0004672">
    <property type="term" value="F:protein kinase activity"/>
    <property type="evidence" value="ECO:0007669"/>
    <property type="project" value="InterPro"/>
</dbReference>
<proteinExistence type="predicted"/>
<protein>
    <recommendedName>
        <fullName evidence="2">Protein kinase domain-containing protein</fullName>
    </recommendedName>
</protein>
<gene>
    <name evidence="3" type="ORF">B0A55_05669</name>
</gene>
<feature type="region of interest" description="Disordered" evidence="1">
    <location>
        <begin position="520"/>
        <end position="542"/>
    </location>
</feature>